<name>A0A1E1F4V8_9SPHN</name>
<dbReference type="OrthoDB" id="330810at2"/>
<dbReference type="InterPro" id="IPR009241">
    <property type="entry name" value="HigB-like"/>
</dbReference>
<dbReference type="Pfam" id="PF05973">
    <property type="entry name" value="Gp49"/>
    <property type="match status" value="1"/>
</dbReference>
<dbReference type="KEGG" id="sclo:SCLO_1025100"/>
<evidence type="ECO:0008006" key="3">
    <source>
        <dbReference type="Google" id="ProtNLM"/>
    </source>
</evidence>
<proteinExistence type="predicted"/>
<organism evidence="1 2">
    <name type="scientific">Sphingobium cloacae</name>
    <dbReference type="NCBI Taxonomy" id="120107"/>
    <lineage>
        <taxon>Bacteria</taxon>
        <taxon>Pseudomonadati</taxon>
        <taxon>Pseudomonadota</taxon>
        <taxon>Alphaproteobacteria</taxon>
        <taxon>Sphingomonadales</taxon>
        <taxon>Sphingomonadaceae</taxon>
        <taxon>Sphingobium</taxon>
    </lineage>
</organism>
<accession>A0A1E1F4V8</accession>
<reference evidence="1 2" key="1">
    <citation type="submission" date="2016-10" db="EMBL/GenBank/DDBJ databases">
        <title>Complete Genome Sequence of the Nonylphenol-Degrading Bacterium Sphingobium cloacae JCM 10874T.</title>
        <authorList>
            <person name="Ootsuka M."/>
            <person name="Nishizawa T."/>
            <person name="Ohta H."/>
        </authorList>
    </citation>
    <scope>NUCLEOTIDE SEQUENCE [LARGE SCALE GENOMIC DNA]</scope>
    <source>
        <strain evidence="1 2">JCM 10874</strain>
    </source>
</reference>
<dbReference type="AlphaFoldDB" id="A0A1E1F4V8"/>
<evidence type="ECO:0000313" key="2">
    <source>
        <dbReference type="Proteomes" id="UP000218272"/>
    </source>
</evidence>
<sequence length="120" mass="13347">MPWTVRNHDAFDAEYDAMPDAVQDELLAATGLLELYGPRLGRPHADTLGGSRHANMKELRYHADGGVWRVAFAFDPERQAILLVAGDKAGVAQKRFYKTLIAKADKRFDEHLAALAAKEK</sequence>
<protein>
    <recommendedName>
        <fullName evidence="3">Addiction module toxin RelE</fullName>
    </recommendedName>
</protein>
<dbReference type="Proteomes" id="UP000218272">
    <property type="component" value="Chromosome SCLO_1"/>
</dbReference>
<gene>
    <name evidence="1" type="ORF">SCLO_1025100</name>
</gene>
<keyword evidence="2" id="KW-1185">Reference proteome</keyword>
<dbReference type="EMBL" id="AP017655">
    <property type="protein sequence ID" value="BAV65550.1"/>
    <property type="molecule type" value="Genomic_DNA"/>
</dbReference>
<dbReference type="RefSeq" id="WP_066522415.1">
    <property type="nucleotide sequence ID" value="NZ_AP017655.1"/>
</dbReference>
<evidence type="ECO:0000313" key="1">
    <source>
        <dbReference type="EMBL" id="BAV65550.1"/>
    </source>
</evidence>